<name>Q0UAS1_PHANO</name>
<sequence>MSSIFKRRSRAYPGVQTCLGSFIGISNERHWWYATGKAREDFEAVEAYVQEQLEADMKDSYRSTVYFKLFMIGRDEISAKPTIMFFCEEKEPRERAKKVLDKRGLLLRLPGFRTGHQSEQPITGPLVQPADVSENKDLSPERVDHLTEAYYDPQGSVGALGMAIFAKHRNGRWRKATAYRVYQGEKCFLMSVSHIFVEQTLSDRDGTLDNDGDYDFGSDCSSDTGEQVQPIQTSNGKLDSEQHDSSRSPSLNSNTQNGPKDESNQFFITKNEDGSAFKPLGVLLKLSADQDWVLIDVRDDFVAIRLETDISISKNLSVASMTGSVREVKYWTTLRADGIQIGFRGTLSESRTYMRLPGSLTFRTVYHVDLEEPINWGDCGGLVCDVETGSLYGHVVASSGDMRRAYIIPSRDVFNSSGTMWHPSAPTPLSPSAPEQMRSGYGTMPSAPLMMPQKPNSTAKYSSWPRHVLGVETLKSEEASFESILPKGQEPYAEHAIMLGEQDGTQSQERLSHDSEMSYSFRFDEFTNIPEYLGKRGKNELWEPSAVSGDNIRIPGSLPDQWWSFTGGQIQPVERWDISKEVKPYKTVSMMYLEGFGFCIMEADATMPRPHEVWHPLSFEWKIDTMASLLKIKGTEPRLFTKSNAQWVKMLLPAMYHGFIEPNIGDHGGLSGDLGIFLALLAFLDKAR</sequence>
<feature type="compositionally biased region" description="Polar residues" evidence="1">
    <location>
        <begin position="247"/>
        <end position="266"/>
    </location>
</feature>
<protein>
    <submittedName>
        <fullName evidence="2">Uncharacterized protein</fullName>
    </submittedName>
</protein>
<dbReference type="InParanoid" id="Q0UAS1"/>
<dbReference type="EMBL" id="CH445342">
    <property type="protein sequence ID" value="EAT81642.1"/>
    <property type="molecule type" value="Genomic_DNA"/>
</dbReference>
<dbReference type="Proteomes" id="UP000001055">
    <property type="component" value="Unassembled WGS sequence"/>
</dbReference>
<evidence type="ECO:0000313" key="3">
    <source>
        <dbReference type="Proteomes" id="UP000001055"/>
    </source>
</evidence>
<evidence type="ECO:0000256" key="1">
    <source>
        <dbReference type="SAM" id="MobiDB-lite"/>
    </source>
</evidence>
<dbReference type="GeneID" id="5978300"/>
<dbReference type="OMA" id="IHERDHQ"/>
<feature type="compositionally biased region" description="Polar residues" evidence="1">
    <location>
        <begin position="219"/>
        <end position="237"/>
    </location>
</feature>
<gene>
    <name evidence="2" type="ORF">SNOG_11143</name>
</gene>
<dbReference type="AlphaFoldDB" id="Q0UAS1"/>
<dbReference type="HOGENOM" id="CLU_400145_0_0_1"/>
<dbReference type="eggNOG" id="ENOG502SIPI">
    <property type="taxonomic scope" value="Eukaryota"/>
</dbReference>
<dbReference type="RefSeq" id="XP_001801392.1">
    <property type="nucleotide sequence ID" value="XM_001801340.1"/>
</dbReference>
<dbReference type="KEGG" id="pno:SNOG_11143"/>
<reference evidence="3" key="1">
    <citation type="journal article" date="2007" name="Plant Cell">
        <title>Dothideomycete-plant interactions illuminated by genome sequencing and EST analysis of the wheat pathogen Stagonospora nodorum.</title>
        <authorList>
            <person name="Hane J.K."/>
            <person name="Lowe R.G."/>
            <person name="Solomon P.S."/>
            <person name="Tan K.C."/>
            <person name="Schoch C.L."/>
            <person name="Spatafora J.W."/>
            <person name="Crous P.W."/>
            <person name="Kodira C."/>
            <person name="Birren B.W."/>
            <person name="Galagan J.E."/>
            <person name="Torriani S.F."/>
            <person name="McDonald B.A."/>
            <person name="Oliver R.P."/>
        </authorList>
    </citation>
    <scope>NUCLEOTIDE SEQUENCE [LARGE SCALE GENOMIC DNA]</scope>
    <source>
        <strain evidence="3">SN15 / ATCC MYA-4574 / FGSC 10173</strain>
    </source>
</reference>
<accession>Q0UAS1</accession>
<organism evidence="2 3">
    <name type="scientific">Phaeosphaeria nodorum (strain SN15 / ATCC MYA-4574 / FGSC 10173)</name>
    <name type="common">Glume blotch fungus</name>
    <name type="synonym">Parastagonospora nodorum</name>
    <dbReference type="NCBI Taxonomy" id="321614"/>
    <lineage>
        <taxon>Eukaryota</taxon>
        <taxon>Fungi</taxon>
        <taxon>Dikarya</taxon>
        <taxon>Ascomycota</taxon>
        <taxon>Pezizomycotina</taxon>
        <taxon>Dothideomycetes</taxon>
        <taxon>Pleosporomycetidae</taxon>
        <taxon>Pleosporales</taxon>
        <taxon>Pleosporineae</taxon>
        <taxon>Phaeosphaeriaceae</taxon>
        <taxon>Parastagonospora</taxon>
    </lineage>
</organism>
<evidence type="ECO:0000313" key="2">
    <source>
        <dbReference type="EMBL" id="EAT81642.1"/>
    </source>
</evidence>
<dbReference type="VEuPathDB" id="FungiDB:JI435_111430"/>
<proteinExistence type="predicted"/>
<feature type="region of interest" description="Disordered" evidence="1">
    <location>
        <begin position="208"/>
        <end position="266"/>
    </location>
</feature>